<dbReference type="RefSeq" id="WP_203932606.1">
    <property type="nucleotide sequence ID" value="NZ_BOPH01000105.1"/>
</dbReference>
<dbReference type="Gene3D" id="3.40.50.1820">
    <property type="entry name" value="alpha/beta hydrolase"/>
    <property type="match status" value="1"/>
</dbReference>
<reference evidence="1" key="1">
    <citation type="submission" date="2021-01" db="EMBL/GenBank/DDBJ databases">
        <title>Whole genome shotgun sequence of Virgisporangium ochraceum NBRC 16418.</title>
        <authorList>
            <person name="Komaki H."/>
            <person name="Tamura T."/>
        </authorList>
    </citation>
    <scope>NUCLEOTIDE SEQUENCE</scope>
    <source>
        <strain evidence="1">NBRC 16418</strain>
    </source>
</reference>
<gene>
    <name evidence="1" type="ORF">Voc01_076740</name>
</gene>
<dbReference type="InterPro" id="IPR029058">
    <property type="entry name" value="AB_hydrolase_fold"/>
</dbReference>
<proteinExistence type="predicted"/>
<comment type="caution">
    <text evidence="1">The sequence shown here is derived from an EMBL/GenBank/DDBJ whole genome shotgun (WGS) entry which is preliminary data.</text>
</comment>
<evidence type="ECO:0000313" key="2">
    <source>
        <dbReference type="Proteomes" id="UP000635606"/>
    </source>
</evidence>
<dbReference type="SUPFAM" id="SSF53474">
    <property type="entry name" value="alpha/beta-Hydrolases"/>
    <property type="match status" value="1"/>
</dbReference>
<organism evidence="1 2">
    <name type="scientific">Virgisporangium ochraceum</name>
    <dbReference type="NCBI Taxonomy" id="65505"/>
    <lineage>
        <taxon>Bacteria</taxon>
        <taxon>Bacillati</taxon>
        <taxon>Actinomycetota</taxon>
        <taxon>Actinomycetes</taxon>
        <taxon>Micromonosporales</taxon>
        <taxon>Micromonosporaceae</taxon>
        <taxon>Virgisporangium</taxon>
    </lineage>
</organism>
<sequence length="190" mass="19144">MSLSGVEFGTGATGVVLAPPVGEILCDWVVYATQLARLGYRVLAFDFAGTGASATPHSGGVSADADVTAAVQFLRDSGVQAVALLGAADGASAAVVVAARLTPPAAAVVGLSTASMLATVDLRSVVPTLQVPVMYVTGEQYRIAQVLYDATRSTTTRQIVVSRGDVAGFGILYGPSSVAIPQLTSITATA</sequence>
<keyword evidence="2" id="KW-1185">Reference proteome</keyword>
<accession>A0A8J4A1B3</accession>
<dbReference type="EMBL" id="BOPH01000105">
    <property type="protein sequence ID" value="GIJ72757.1"/>
    <property type="molecule type" value="Genomic_DNA"/>
</dbReference>
<dbReference type="Proteomes" id="UP000635606">
    <property type="component" value="Unassembled WGS sequence"/>
</dbReference>
<evidence type="ECO:0000313" key="1">
    <source>
        <dbReference type="EMBL" id="GIJ72757.1"/>
    </source>
</evidence>
<name>A0A8J4A1B3_9ACTN</name>
<dbReference type="AlphaFoldDB" id="A0A8J4A1B3"/>
<protein>
    <recommendedName>
        <fullName evidence="3">AB hydrolase-1 domain-containing protein</fullName>
    </recommendedName>
</protein>
<evidence type="ECO:0008006" key="3">
    <source>
        <dbReference type="Google" id="ProtNLM"/>
    </source>
</evidence>